<keyword evidence="5" id="KW-0408">Iron</keyword>
<evidence type="ECO:0000256" key="5">
    <source>
        <dbReference type="ARBA" id="ARBA00023004"/>
    </source>
</evidence>
<dbReference type="PROSITE" id="PS51296">
    <property type="entry name" value="RIESKE"/>
    <property type="match status" value="1"/>
</dbReference>
<evidence type="ECO:0000256" key="1">
    <source>
        <dbReference type="ARBA" id="ARBA00008751"/>
    </source>
</evidence>
<gene>
    <name evidence="8" type="ORF">PG2T_00785</name>
</gene>
<keyword evidence="6" id="KW-0411">Iron-sulfur</keyword>
<dbReference type="PANTHER" id="PTHR43756">
    <property type="entry name" value="CHOLINE MONOOXYGENASE, CHLOROPLASTIC"/>
    <property type="match status" value="1"/>
</dbReference>
<evidence type="ECO:0000313" key="8">
    <source>
        <dbReference type="EMBL" id="ANX02872.1"/>
    </source>
</evidence>
<dbReference type="Gene3D" id="2.102.10.10">
    <property type="entry name" value="Rieske [2Fe-2S] iron-sulphur domain"/>
    <property type="match status" value="1"/>
</dbReference>
<dbReference type="SUPFAM" id="SSF50022">
    <property type="entry name" value="ISP domain"/>
    <property type="match status" value="1"/>
</dbReference>
<evidence type="ECO:0000256" key="6">
    <source>
        <dbReference type="ARBA" id="ARBA00023014"/>
    </source>
</evidence>
<proteinExistence type="inferred from homology"/>
<evidence type="ECO:0000259" key="7">
    <source>
        <dbReference type="PROSITE" id="PS51296"/>
    </source>
</evidence>
<keyword evidence="2" id="KW-0001">2Fe-2S</keyword>
<protein>
    <recommendedName>
        <fullName evidence="7">Rieske domain-containing protein</fullName>
    </recommendedName>
</protein>
<dbReference type="GO" id="GO:0051537">
    <property type="term" value="F:2 iron, 2 sulfur cluster binding"/>
    <property type="evidence" value="ECO:0007669"/>
    <property type="project" value="UniProtKB-KW"/>
</dbReference>
<dbReference type="AlphaFoldDB" id="A0A1B1YQ35"/>
<organism evidence="8 9">
    <name type="scientific">Immundisolibacter cernigliae</name>
    <dbReference type="NCBI Taxonomy" id="1810504"/>
    <lineage>
        <taxon>Bacteria</taxon>
        <taxon>Pseudomonadati</taxon>
        <taxon>Pseudomonadota</taxon>
        <taxon>Gammaproteobacteria</taxon>
        <taxon>Immundisolibacterales</taxon>
        <taxon>Immundisolibacteraceae</taxon>
        <taxon>Immundisolibacter</taxon>
    </lineage>
</organism>
<dbReference type="KEGG" id="gbi:PG2T_00785"/>
<dbReference type="PANTHER" id="PTHR43756:SF1">
    <property type="entry name" value="3-PHENYLPROPIONATE_CINNAMIC ACID DIOXYGENASE SUBUNIT ALPHA"/>
    <property type="match status" value="1"/>
</dbReference>
<dbReference type="InParanoid" id="A0A1B1YQ35"/>
<comment type="similarity">
    <text evidence="1">Belongs to the bacterial ring-hydroxylating dioxygenase alpha subunit family.</text>
</comment>
<dbReference type="OrthoDB" id="9769355at2"/>
<keyword evidence="4" id="KW-0560">Oxidoreductase</keyword>
<dbReference type="Proteomes" id="UP000092952">
    <property type="component" value="Chromosome"/>
</dbReference>
<sequence length="437" mass="48369">MLMRSNEPDWDTLVDEPSARVSRSVFVDEAIHALEIERIFNRCWLFLGHESEIPNPGDYVTRRMADDHVIVMRGPDGRVRVFLNACAHRGVKVCRADSGHAKQLICPYHGWTYDTAGQLLTTGFDDFYAGKLDKAGSGLKQVAQVDTHGGLIFATFDPQAVSLADYLGDARFYLDTYFNRTPGGMVVLSPPQRWVVQANWKMGALNFGTDNQHLYPTHLGPTAMELVGVPTAAVMAGLGASHQLSLAGGHGTVSTVVPEQHVVPYCGLNPDLIPLYEKTLNPAQLDLLRRNVVTVGNVFPHLAWIQPALDVERNGKVVASGTLRVWQPLGPYAMELTSWYLAEREASDEWKQKVLEAGVRGFGMSGVFEEDDVDVWSSVTQVCRGRQARAGQASFETALNFAPVDDFTGPGTAYFPMLPECEQFNFMKHWKGLMRTP</sequence>
<dbReference type="InterPro" id="IPR017941">
    <property type="entry name" value="Rieske_2Fe-2S"/>
</dbReference>
<dbReference type="SUPFAM" id="SSF55961">
    <property type="entry name" value="Bet v1-like"/>
    <property type="match status" value="1"/>
</dbReference>
<dbReference type="Gene3D" id="3.90.380.10">
    <property type="entry name" value="Naphthalene 1,2-dioxygenase Alpha Subunit, Chain A, domain 1"/>
    <property type="match status" value="1"/>
</dbReference>
<dbReference type="Pfam" id="PF00355">
    <property type="entry name" value="Rieske"/>
    <property type="match status" value="1"/>
</dbReference>
<name>A0A1B1YQ35_9GAMM</name>
<evidence type="ECO:0000313" key="9">
    <source>
        <dbReference type="Proteomes" id="UP000092952"/>
    </source>
</evidence>
<keyword evidence="3" id="KW-0479">Metal-binding</keyword>
<keyword evidence="9" id="KW-1185">Reference proteome</keyword>
<feature type="domain" description="Rieske" evidence="7">
    <location>
        <begin position="44"/>
        <end position="154"/>
    </location>
</feature>
<dbReference type="STRING" id="1810504.PG2T_00785"/>
<evidence type="ECO:0000256" key="3">
    <source>
        <dbReference type="ARBA" id="ARBA00022723"/>
    </source>
</evidence>
<dbReference type="EMBL" id="CP014671">
    <property type="protein sequence ID" value="ANX02872.1"/>
    <property type="molecule type" value="Genomic_DNA"/>
</dbReference>
<evidence type="ECO:0000256" key="4">
    <source>
        <dbReference type="ARBA" id="ARBA00023002"/>
    </source>
</evidence>
<dbReference type="GO" id="GO:0046872">
    <property type="term" value="F:metal ion binding"/>
    <property type="evidence" value="ECO:0007669"/>
    <property type="project" value="UniProtKB-KW"/>
</dbReference>
<evidence type="ECO:0000256" key="2">
    <source>
        <dbReference type="ARBA" id="ARBA00022714"/>
    </source>
</evidence>
<reference evidence="9" key="1">
    <citation type="submission" date="2016-03" db="EMBL/GenBank/DDBJ databases">
        <title>Complete genome sequence of Solimmundus cernigliae, representing a novel lineage of polycyclic aromatic hydrocarbon degraders within the Gammaproteobacteria.</title>
        <authorList>
            <person name="Singleton D.R."/>
            <person name="Dickey A.N."/>
            <person name="Scholl E.H."/>
            <person name="Wright F.A."/>
            <person name="Aitken M.D."/>
        </authorList>
    </citation>
    <scope>NUCLEOTIDE SEQUENCE [LARGE SCALE GENOMIC DNA]</scope>
    <source>
        <strain evidence="9">TR3.2</strain>
    </source>
</reference>
<dbReference type="InterPro" id="IPR036922">
    <property type="entry name" value="Rieske_2Fe-2S_sf"/>
</dbReference>
<dbReference type="RefSeq" id="WP_068802386.1">
    <property type="nucleotide sequence ID" value="NZ_CP014671.1"/>
</dbReference>
<dbReference type="InterPro" id="IPR001663">
    <property type="entry name" value="Rng_hydr_dOase-A"/>
</dbReference>
<dbReference type="PRINTS" id="PR00090">
    <property type="entry name" value="RNGDIOXGNASE"/>
</dbReference>
<dbReference type="GO" id="GO:0016491">
    <property type="term" value="F:oxidoreductase activity"/>
    <property type="evidence" value="ECO:0007669"/>
    <property type="project" value="UniProtKB-KW"/>
</dbReference>
<accession>A0A1B1YQ35</accession>